<feature type="region of interest" description="Disordered" evidence="1">
    <location>
        <begin position="923"/>
        <end position="969"/>
    </location>
</feature>
<feature type="region of interest" description="Disordered" evidence="1">
    <location>
        <begin position="1"/>
        <end position="69"/>
    </location>
</feature>
<feature type="compositionally biased region" description="Basic and acidic residues" evidence="1">
    <location>
        <begin position="1636"/>
        <end position="1650"/>
    </location>
</feature>
<evidence type="ECO:0000256" key="1">
    <source>
        <dbReference type="SAM" id="MobiDB-lite"/>
    </source>
</evidence>
<reference evidence="2 3" key="1">
    <citation type="journal article" date="2020" name="ISME J.">
        <title>Uncovering the hidden diversity of litter-decomposition mechanisms in mushroom-forming fungi.</title>
        <authorList>
            <person name="Floudas D."/>
            <person name="Bentzer J."/>
            <person name="Ahren D."/>
            <person name="Johansson T."/>
            <person name="Persson P."/>
            <person name="Tunlid A."/>
        </authorList>
    </citation>
    <scope>NUCLEOTIDE SEQUENCE [LARGE SCALE GENOMIC DNA]</scope>
    <source>
        <strain evidence="2 3">CBS 406.79</strain>
    </source>
</reference>
<feature type="compositionally biased region" description="Basic and acidic residues" evidence="1">
    <location>
        <begin position="1548"/>
        <end position="1557"/>
    </location>
</feature>
<feature type="compositionally biased region" description="Acidic residues" evidence="1">
    <location>
        <begin position="1986"/>
        <end position="2000"/>
    </location>
</feature>
<comment type="caution">
    <text evidence="2">The sequence shown here is derived from an EMBL/GenBank/DDBJ whole genome shotgun (WGS) entry which is preliminary data.</text>
</comment>
<name>A0A8H5CNE4_9AGAR</name>
<sequence>MQYNLNSRAIMSEDEPEPRKRRRIAKNPFIEDEAGVDGSEEELEESIRLDEEGTRSGDENDDDDQPEKFSADLSNFREYQASKRAPTIFADVIQRIEQSSDCVHSNDSDISQFWIDNQHILHEALYQHPGSSDVTHRHIRGSERRIIKRIQTDIRDLDRTQPDQVQNRFIVDVHPSQMAGHVYLIVLNHPNMVPLWEYLHSFADFIYDHSIINRTSASMPIHKVVTDFLPLSTDPSRISIGDWVEIKGGDVYAGSLGLVVHNDSRLEYSPQDRLTVLTLPRIPRSPVEEESMFETGLGPPPAPLYFADAQQVSNLYTSLDILRWGEDSGRPIWADPLASGCIDHQSCPPDHSRDFFFHGHILQCGLVLLVYRMSDIKRAPTVWDPKIIEIFSSSHHPQVINMRMPIPNSWSFEKNDNVQAIKGFISEHATSTTGVVIEVSDLTCEVSFNGERNVVSKHALIKSFEPGDQVIIPNVGSGTFAMNATDTKAVVFFDERTQSVLTSEKHAETTGLFHLNTLILASSLRADSSFANSTRVDSQAPNPSSPNISATSLSGISVWVSYEAINIPREWLDYSQVRNLETLRYLHDARPSGLNDSYRFKKGFYPVYTNIEKYLIQHRDGLTRGETAQKKILENQENDVHQLITLDDPPPDQWILDPRWKLSLGNLEFFVQFHHGDLANGVDHKVFLVLINSRIEVRTREGATSTRNRYRVIPPSDICNVPPGRFCTIGWVSARAFDARGLYLVAFAKGENQKHIGKLVRRIRAGKDLGVYMVQRVRVISKAGRKTFEESLLDDAPFEIHYTSLLLVHMSTSLNNAGNMLMYHIRKQYGGLTIAKDCSELNTDGRRNTNSTSTTNTRPTYLESAPFWLGGQTPPYHFDSIASLMRHMRMSTKCHQKIKLTDKGQQRLRKAPRLSEDRDIADALGTDTQSNVEQNVAGPAPARTPSPVPYPPLPPPAPPPPPSLVTLRPTRSGRTRFLPARFQDNLPTLSRSMPSTFQPENPIEEPAPAPVPAPFPSPTPEPDIVLKKVRTDPDQFGIFRIYSELPKSIPDEEVPIEDVCEGAGFPVPPPADSSSIFGSVIKVSSRVKNSIIAPFLNITVWRLMSWWYNSDTKSIADLDRLVKEVIHPSDFDPSHLEGFSTDKVLKDLDNYQDDTRLFPAEDGWREISVEIPVPCRGVKQPEAKAPRYIISGIFIRKPLEVMKSTFQSSLTEKFHYTPFELRQESFPGSPSSFRLHGELYNSPAFIEEHNRVQVEQFKKGKASPENKDLQYPTALAGMMLWSDATRVGHWGDATMWPIYMYFGNQSKYDRSRPSAFAAHHIAYIPKLSEDFKGWYQEQYGCTPTEAVMTFMRREIPHAIYAELFDKDFMNAYRDGIILRCGNKNASHLLQMPWSPSMWRVQHLQRQDLSSRGTRDRLRRQDSELRQNKVERARELIFKKGYSISSKAIDYLLGDHSWTPTRGLFGIHDKNVQDLLFNLTAVHSFAKLRLHSDPALQTLDQHTTQLGKSLRTFKNHVCPDFATKELAKEAGARERRRAKQQERQGAGNKGKEVSQKKADKTKMFSLSTYKVHAIGSYTRFISLFGTTDSYSTQVGELEHRRIKRFYSRTNKVFRYVRQVTNQERRVRIVKSIERRLEDQQKSKAAEAENSKIQDSSNPRIPFEHEDPLPIADPTSHYQVSMTRSHRLPIMPWLDKHEDDLAVNHFLRKLRTHVFCRLTGECDEESVTPSDRGRVFINNNDRMYVHKVLRINYTTYDQRRCQDSINPRTHSDVMVLSPNDVDDDEPYLYARVIGIYHVEAGLRNDPQNSSSKRIDFLWVRWYVSADDRSCWKSRRLPQVGFVDGSDDGAFGFLDPAQVIRAVHLLPNFKEGRVSTILGPSMARRADEEDQDYQRYYINIFADRDMMIRFCPELTLGTHIASVVPDPPDSSDIEDNSDSSEEIEEEEEEQDEETLDDASHSEGESDRESIDSDRYTEGEGSDYGYDTGGSDEEDVENIEDNQFDVEPNIGPEDGEEPFNHDVEILDIEGFSAL</sequence>
<keyword evidence="3" id="KW-1185">Reference proteome</keyword>
<dbReference type="Proteomes" id="UP000518752">
    <property type="component" value="Unassembled WGS sequence"/>
</dbReference>
<feature type="compositionally biased region" description="Polar residues" evidence="1">
    <location>
        <begin position="985"/>
        <end position="998"/>
    </location>
</feature>
<feature type="region of interest" description="Disordered" evidence="1">
    <location>
        <begin position="1918"/>
        <end position="2017"/>
    </location>
</feature>
<evidence type="ECO:0000313" key="3">
    <source>
        <dbReference type="Proteomes" id="UP000518752"/>
    </source>
</evidence>
<dbReference type="Pfam" id="PF18759">
    <property type="entry name" value="Plavaka"/>
    <property type="match status" value="1"/>
</dbReference>
<feature type="region of interest" description="Disordered" evidence="1">
    <location>
        <begin position="1636"/>
        <end position="1661"/>
    </location>
</feature>
<gene>
    <name evidence="2" type="ORF">D9757_013928</name>
</gene>
<feature type="compositionally biased region" description="Acidic residues" evidence="1">
    <location>
        <begin position="30"/>
        <end position="44"/>
    </location>
</feature>
<feature type="compositionally biased region" description="Basic and acidic residues" evidence="1">
    <location>
        <begin position="45"/>
        <end position="58"/>
    </location>
</feature>
<feature type="compositionally biased region" description="Basic and acidic residues" evidence="1">
    <location>
        <begin position="1954"/>
        <end position="1974"/>
    </location>
</feature>
<organism evidence="2 3">
    <name type="scientific">Collybiopsis confluens</name>
    <dbReference type="NCBI Taxonomy" id="2823264"/>
    <lineage>
        <taxon>Eukaryota</taxon>
        <taxon>Fungi</taxon>
        <taxon>Dikarya</taxon>
        <taxon>Basidiomycota</taxon>
        <taxon>Agaricomycotina</taxon>
        <taxon>Agaricomycetes</taxon>
        <taxon>Agaricomycetidae</taxon>
        <taxon>Agaricales</taxon>
        <taxon>Marasmiineae</taxon>
        <taxon>Omphalotaceae</taxon>
        <taxon>Collybiopsis</taxon>
    </lineage>
</organism>
<accession>A0A8H5CNE4</accession>
<protein>
    <submittedName>
        <fullName evidence="2">Uncharacterized protein</fullName>
    </submittedName>
</protein>
<feature type="region of interest" description="Disordered" evidence="1">
    <location>
        <begin position="1527"/>
        <end position="1557"/>
    </location>
</feature>
<feature type="compositionally biased region" description="Pro residues" evidence="1">
    <location>
        <begin position="942"/>
        <end position="963"/>
    </location>
</feature>
<proteinExistence type="predicted"/>
<dbReference type="EMBL" id="JAACJN010000405">
    <property type="protein sequence ID" value="KAF5344454.1"/>
    <property type="molecule type" value="Genomic_DNA"/>
</dbReference>
<feature type="region of interest" description="Disordered" evidence="1">
    <location>
        <begin position="985"/>
        <end position="1011"/>
    </location>
</feature>
<evidence type="ECO:0000313" key="2">
    <source>
        <dbReference type="EMBL" id="KAF5344454.1"/>
    </source>
</evidence>
<feature type="compositionally biased region" description="Acidic residues" evidence="1">
    <location>
        <begin position="1926"/>
        <end position="1953"/>
    </location>
</feature>
<dbReference type="InterPro" id="IPR041078">
    <property type="entry name" value="Plavaka"/>
</dbReference>
<dbReference type="OrthoDB" id="2687259at2759"/>